<dbReference type="GO" id="GO:0016301">
    <property type="term" value="F:kinase activity"/>
    <property type="evidence" value="ECO:0007669"/>
    <property type="project" value="UniProtKB-KW"/>
</dbReference>
<dbReference type="InterPro" id="IPR010559">
    <property type="entry name" value="Sig_transdc_His_kin_internal"/>
</dbReference>
<dbReference type="Pfam" id="PF06580">
    <property type="entry name" value="His_kinase"/>
    <property type="match status" value="1"/>
</dbReference>
<dbReference type="RefSeq" id="WP_228231770.1">
    <property type="nucleotide sequence ID" value="NZ_JAJGMW010000038.1"/>
</dbReference>
<comment type="caution">
    <text evidence="3">The sequence shown here is derived from an EMBL/GenBank/DDBJ whole genome shotgun (WGS) entry which is preliminary data.</text>
</comment>
<dbReference type="InterPro" id="IPR050640">
    <property type="entry name" value="Bact_2-comp_sensor_kinase"/>
</dbReference>
<keyword evidence="1" id="KW-0472">Membrane</keyword>
<protein>
    <submittedName>
        <fullName evidence="3">Histidine kinase</fullName>
    </submittedName>
</protein>
<gene>
    <name evidence="3" type="ORF">LLW17_18450</name>
</gene>
<feature type="domain" description="Signal transduction histidine kinase internal region" evidence="2">
    <location>
        <begin position="61"/>
        <end position="137"/>
    </location>
</feature>
<sequence length="250" mass="28731">MLYLRDEVPPKEFNLYSDFLIPISKAFLICIALSLTYGGIRHLVISRFKKTKEALGKSTSELLLLKSQVNPHFLFNTLNTLYATALEEDATVTASATAKLANLVRYMQQDMQQEFIPLEREAGYVSDYVNIQKLRIASPLEVNTSLDNLEGVQISPGLLIPFVENAFKYGIDPDKISSIDIDLRVENKRIHFCCKNSFNPQQTTYYREKGFGIGIQNTRERLELIYPNRYELKIEKTENLFKVNLYINTL</sequence>
<dbReference type="EMBL" id="JAJGMW010000038">
    <property type="protein sequence ID" value="MCC4214709.1"/>
    <property type="molecule type" value="Genomic_DNA"/>
</dbReference>
<dbReference type="PANTHER" id="PTHR34220:SF7">
    <property type="entry name" value="SENSOR HISTIDINE KINASE YPDA"/>
    <property type="match status" value="1"/>
</dbReference>
<evidence type="ECO:0000256" key="1">
    <source>
        <dbReference type="SAM" id="Phobius"/>
    </source>
</evidence>
<proteinExistence type="predicted"/>
<reference evidence="3 4" key="1">
    <citation type="submission" date="2021-11" db="EMBL/GenBank/DDBJ databases">
        <title>Seasonal and diel survey of microbial diversity of the Tyrrhenian coast.</title>
        <authorList>
            <person name="Gattoni G."/>
            <person name="Corral P."/>
        </authorList>
    </citation>
    <scope>NUCLEOTIDE SEQUENCE [LARGE SCALE GENOMIC DNA]</scope>
    <source>
        <strain evidence="3 4">Mr9</strain>
    </source>
</reference>
<feature type="transmembrane region" description="Helical" evidence="1">
    <location>
        <begin position="20"/>
        <end position="40"/>
    </location>
</feature>
<keyword evidence="3" id="KW-0418">Kinase</keyword>
<dbReference type="Proteomes" id="UP001197770">
    <property type="component" value="Unassembled WGS sequence"/>
</dbReference>
<keyword evidence="4" id="KW-1185">Reference proteome</keyword>
<dbReference type="PANTHER" id="PTHR34220">
    <property type="entry name" value="SENSOR HISTIDINE KINASE YPDA"/>
    <property type="match status" value="1"/>
</dbReference>
<organism evidence="3 4">
    <name type="scientific">Leeuwenhoekiella parthenopeia</name>
    <dbReference type="NCBI Taxonomy" id="2890320"/>
    <lineage>
        <taxon>Bacteria</taxon>
        <taxon>Pseudomonadati</taxon>
        <taxon>Bacteroidota</taxon>
        <taxon>Flavobacteriia</taxon>
        <taxon>Flavobacteriales</taxon>
        <taxon>Flavobacteriaceae</taxon>
        <taxon>Leeuwenhoekiella</taxon>
    </lineage>
</organism>
<evidence type="ECO:0000259" key="2">
    <source>
        <dbReference type="Pfam" id="PF06580"/>
    </source>
</evidence>
<name>A0ABS8GXG7_9FLAO</name>
<evidence type="ECO:0000313" key="3">
    <source>
        <dbReference type="EMBL" id="MCC4214709.1"/>
    </source>
</evidence>
<keyword evidence="3" id="KW-0808">Transferase</keyword>
<accession>A0ABS8GXG7</accession>
<keyword evidence="1" id="KW-1133">Transmembrane helix</keyword>
<keyword evidence="1" id="KW-0812">Transmembrane</keyword>
<evidence type="ECO:0000313" key="4">
    <source>
        <dbReference type="Proteomes" id="UP001197770"/>
    </source>
</evidence>